<proteinExistence type="predicted"/>
<gene>
    <name evidence="1" type="ORF">KDN34_03070</name>
</gene>
<evidence type="ECO:0000313" key="2">
    <source>
        <dbReference type="Proteomes" id="UP000679575"/>
    </source>
</evidence>
<sequence length="71" mass="8203">MRRTRPIFDIVAALRLRGMRVLKTTERVITIDNPSTDFISASVEIVECMDGNRRRFGACQFNGSTIRWELN</sequence>
<dbReference type="Proteomes" id="UP000679575">
    <property type="component" value="Chromosome"/>
</dbReference>
<name>A0ABX7YUM0_9GAMM</name>
<dbReference type="RefSeq" id="WP_212595473.1">
    <property type="nucleotide sequence ID" value="NZ_CP073587.1"/>
</dbReference>
<accession>A0ABX7YUM0</accession>
<protein>
    <submittedName>
        <fullName evidence="1">Uncharacterized protein</fullName>
    </submittedName>
</protein>
<evidence type="ECO:0000313" key="1">
    <source>
        <dbReference type="EMBL" id="QUN06459.1"/>
    </source>
</evidence>
<organism evidence="1 2">
    <name type="scientific">Shewanella yunxiaonensis</name>
    <dbReference type="NCBI Taxonomy" id="2829809"/>
    <lineage>
        <taxon>Bacteria</taxon>
        <taxon>Pseudomonadati</taxon>
        <taxon>Pseudomonadota</taxon>
        <taxon>Gammaproteobacteria</taxon>
        <taxon>Alteromonadales</taxon>
        <taxon>Shewanellaceae</taxon>
        <taxon>Shewanella</taxon>
    </lineage>
</organism>
<dbReference type="EMBL" id="CP073587">
    <property type="protein sequence ID" value="QUN06459.1"/>
    <property type="molecule type" value="Genomic_DNA"/>
</dbReference>
<keyword evidence="2" id="KW-1185">Reference proteome</keyword>
<reference evidence="1 2" key="1">
    <citation type="submission" date="2021-04" db="EMBL/GenBank/DDBJ databases">
        <title>Novel species identification of genus Shewanella.</title>
        <authorList>
            <person name="Liu G."/>
        </authorList>
    </citation>
    <scope>NUCLEOTIDE SEQUENCE [LARGE SCALE GENOMIC DNA]</scope>
    <source>
        <strain evidence="1 2">FJAT-54481</strain>
    </source>
</reference>